<dbReference type="InterPro" id="IPR012337">
    <property type="entry name" value="RNaseH-like_sf"/>
</dbReference>
<dbReference type="GO" id="GO:0004803">
    <property type="term" value="F:transposase activity"/>
    <property type="evidence" value="ECO:0007669"/>
    <property type="project" value="InterPro"/>
</dbReference>
<reference evidence="2" key="1">
    <citation type="submission" date="2020-01" db="EMBL/GenBank/DDBJ databases">
        <authorList>
            <person name="Meier V. D."/>
            <person name="Meier V D."/>
        </authorList>
    </citation>
    <scope>NUCLEOTIDE SEQUENCE</scope>
    <source>
        <strain evidence="2">HLG_WM_MAG_01</strain>
    </source>
</reference>
<dbReference type="InterPro" id="IPR002559">
    <property type="entry name" value="Transposase_11"/>
</dbReference>
<dbReference type="PANTHER" id="PTHR33258:SF1">
    <property type="entry name" value="TRANSPOSASE INSL FOR INSERTION SEQUENCE ELEMENT IS186A-RELATED"/>
    <property type="match status" value="1"/>
</dbReference>
<feature type="domain" description="Transposase IS4-like" evidence="1">
    <location>
        <begin position="170"/>
        <end position="331"/>
    </location>
</feature>
<dbReference type="GO" id="GO:0003677">
    <property type="term" value="F:DNA binding"/>
    <property type="evidence" value="ECO:0007669"/>
    <property type="project" value="InterPro"/>
</dbReference>
<gene>
    <name evidence="2" type="ORF">HELGO_WM76064</name>
</gene>
<dbReference type="EMBL" id="CACVAS010000022">
    <property type="protein sequence ID" value="CAA6802502.1"/>
    <property type="molecule type" value="Genomic_DNA"/>
</dbReference>
<dbReference type="Pfam" id="PF01609">
    <property type="entry name" value="DDE_Tnp_1"/>
    <property type="match status" value="1"/>
</dbReference>
<dbReference type="AlphaFoldDB" id="A0A6S6SGP5"/>
<evidence type="ECO:0000313" key="2">
    <source>
        <dbReference type="EMBL" id="CAA6802502.1"/>
    </source>
</evidence>
<dbReference type="GO" id="GO:0006313">
    <property type="term" value="P:DNA transposition"/>
    <property type="evidence" value="ECO:0007669"/>
    <property type="project" value="InterPro"/>
</dbReference>
<protein>
    <recommendedName>
        <fullName evidence="1">Transposase IS4-like domain-containing protein</fullName>
    </recommendedName>
</protein>
<accession>A0A6S6SGP5</accession>
<sequence length="405" mass="47131">MLPKHIANVLNNNFNALSKKCGLTGIQSKNLKLLGKEMLEKGILVLRKLTPESGIKTAKEQGKTFGNTLQSVDIENYVQGKILKEFCKTLKQDTVIGYDLTDEIHPYADIEKGNREQEGKGMENISKVFDGSRRRKETGYSLHGIGTSEHLLRLETHKAGSEFLPQKRKQILKEMLPALQGKGIWAFDRGNDDEKLFSFLNERSIQYIVRLKNKRQVLLLKTGEVFDTKDLPEGRHRVFIRTSGKSEFDTENEYLLIKSKHLEDKTPILLLCSINISSYSDAKLIEKYLKRWGVETQFRKVKQIYQLEKIQVRNWNRRKNLLALVVFMHFLSTQIENKVQAIKNKAEESALLLWQDIKEFLRKKSKEYNFYSFMEFLRTQIPKTLSFFLRDKTLNTQEETALTLF</sequence>
<proteinExistence type="predicted"/>
<organism evidence="2">
    <name type="scientific">uncultured Sulfurovum sp</name>
    <dbReference type="NCBI Taxonomy" id="269237"/>
    <lineage>
        <taxon>Bacteria</taxon>
        <taxon>Pseudomonadati</taxon>
        <taxon>Campylobacterota</taxon>
        <taxon>Epsilonproteobacteria</taxon>
        <taxon>Campylobacterales</taxon>
        <taxon>Sulfurovaceae</taxon>
        <taxon>Sulfurovum</taxon>
        <taxon>environmental samples</taxon>
    </lineage>
</organism>
<dbReference type="SUPFAM" id="SSF53098">
    <property type="entry name" value="Ribonuclease H-like"/>
    <property type="match status" value="1"/>
</dbReference>
<dbReference type="PANTHER" id="PTHR33258">
    <property type="entry name" value="TRANSPOSASE INSL FOR INSERTION SEQUENCE ELEMENT IS186A-RELATED"/>
    <property type="match status" value="1"/>
</dbReference>
<dbReference type="Gene3D" id="3.90.350.10">
    <property type="entry name" value="Transposase Inhibitor Protein From Tn5, Chain A, domain 1"/>
    <property type="match status" value="1"/>
</dbReference>
<evidence type="ECO:0000259" key="1">
    <source>
        <dbReference type="Pfam" id="PF01609"/>
    </source>
</evidence>
<name>A0A6S6SGP5_9BACT</name>